<feature type="region of interest" description="Disordered" evidence="1">
    <location>
        <begin position="98"/>
        <end position="123"/>
    </location>
</feature>
<name>A0A8H9K3N0_VIBPH</name>
<evidence type="ECO:0008006" key="4">
    <source>
        <dbReference type="Google" id="ProtNLM"/>
    </source>
</evidence>
<gene>
    <name evidence="3" type="ORF">I7278_24905</name>
</gene>
<evidence type="ECO:0000256" key="2">
    <source>
        <dbReference type="SAM" id="Phobius"/>
    </source>
</evidence>
<organism evidence="3">
    <name type="scientific">Vibrio parahaemolyticus</name>
    <dbReference type="NCBI Taxonomy" id="670"/>
    <lineage>
        <taxon>Bacteria</taxon>
        <taxon>Pseudomonadati</taxon>
        <taxon>Pseudomonadota</taxon>
        <taxon>Gammaproteobacteria</taxon>
        <taxon>Vibrionales</taxon>
        <taxon>Vibrionaceae</taxon>
        <taxon>Vibrio</taxon>
    </lineage>
</organism>
<protein>
    <recommendedName>
        <fullName evidence="4">Type IV pilus biogenesis protein PilP</fullName>
    </recommendedName>
</protein>
<feature type="compositionally biased region" description="Low complexity" evidence="1">
    <location>
        <begin position="42"/>
        <end position="58"/>
    </location>
</feature>
<evidence type="ECO:0000256" key="1">
    <source>
        <dbReference type="SAM" id="MobiDB-lite"/>
    </source>
</evidence>
<dbReference type="EMBL" id="DACQKT010000022">
    <property type="protein sequence ID" value="HAS6680024.1"/>
    <property type="molecule type" value="Genomic_DNA"/>
</dbReference>
<feature type="compositionally biased region" description="Basic and acidic residues" evidence="1">
    <location>
        <begin position="103"/>
        <end position="122"/>
    </location>
</feature>
<dbReference type="AlphaFoldDB" id="A0A8H9K3N0"/>
<sequence>MKITKAHIQIGILAIGGLSVAGMWLVPQFDTPPSISVPAKQTTPSPVASTPSPKALPDTVAPVVKKKPKPQSVTPTLTLDVNAQKLIKRSEQLAVAKMDSQIAEEKSRTRKANQKESREGRSDYVPSVAVIEQPYSPPPSTVSSHSSQQAIDRFSLSGLFVDGAEASAYLALDGGQPFLVKAGDSVKGVSITNINGNGVRLKQGARIRVLEGGL</sequence>
<keyword evidence="2" id="KW-0812">Transmembrane</keyword>
<reference evidence="3" key="2">
    <citation type="submission" date="2019-12" db="EMBL/GenBank/DDBJ databases">
        <authorList>
            <consortium name="NCBI Pathogen Detection Project"/>
        </authorList>
    </citation>
    <scope>NUCLEOTIDE SEQUENCE</scope>
    <source>
        <strain evidence="3">1930</strain>
    </source>
</reference>
<proteinExistence type="predicted"/>
<feature type="region of interest" description="Disordered" evidence="1">
    <location>
        <begin position="36"/>
        <end position="58"/>
    </location>
</feature>
<keyword evidence="2" id="KW-1133">Transmembrane helix</keyword>
<comment type="caution">
    <text evidence="3">The sequence shown here is derived from an EMBL/GenBank/DDBJ whole genome shotgun (WGS) entry which is preliminary data.</text>
</comment>
<feature type="transmembrane region" description="Helical" evidence="2">
    <location>
        <begin position="7"/>
        <end position="26"/>
    </location>
</feature>
<evidence type="ECO:0000313" key="3">
    <source>
        <dbReference type="EMBL" id="HAS6680024.1"/>
    </source>
</evidence>
<reference evidence="3" key="1">
    <citation type="journal article" date="2018" name="Genome Biol.">
        <title>SKESA: strategic k-mer extension for scrupulous assemblies.</title>
        <authorList>
            <person name="Souvorov A."/>
            <person name="Agarwala R."/>
            <person name="Lipman D.J."/>
        </authorList>
    </citation>
    <scope>NUCLEOTIDE SEQUENCE</scope>
    <source>
        <strain evidence="3">1930</strain>
    </source>
</reference>
<dbReference type="RefSeq" id="WP_074531778.1">
    <property type="nucleotide sequence ID" value="NZ_CP060091.1"/>
</dbReference>
<dbReference type="Proteomes" id="UP000856022">
    <property type="component" value="Unassembled WGS sequence"/>
</dbReference>
<keyword evidence="2" id="KW-0472">Membrane</keyword>
<accession>A0A8H9K3N0</accession>